<feature type="domain" description="AB hydrolase-1" evidence="1">
    <location>
        <begin position="25"/>
        <end position="261"/>
    </location>
</feature>
<evidence type="ECO:0000259" key="1">
    <source>
        <dbReference type="Pfam" id="PF00561"/>
    </source>
</evidence>
<keyword evidence="3" id="KW-1185">Reference proteome</keyword>
<keyword evidence="2" id="KW-0378">Hydrolase</keyword>
<evidence type="ECO:0000313" key="2">
    <source>
        <dbReference type="EMBL" id="QXN92669.1"/>
    </source>
</evidence>
<accession>A0ABX8RSR4</accession>
<dbReference type="EMBL" id="CP078145">
    <property type="protein sequence ID" value="QXN92669.1"/>
    <property type="molecule type" value="Genomic_DNA"/>
</dbReference>
<dbReference type="GO" id="GO:0016787">
    <property type="term" value="F:hydrolase activity"/>
    <property type="evidence" value="ECO:0007669"/>
    <property type="project" value="UniProtKB-KW"/>
</dbReference>
<dbReference type="Pfam" id="PF00561">
    <property type="entry name" value="Abhydrolase_1"/>
    <property type="match status" value="1"/>
</dbReference>
<sequence>MITETTARYHDVNTRVLSVSGSGGPILLLHGYADSADTWRGVLAALAAAGRTAFAVDLPGFGLADRRGPGSMTPQFDAFVDAIIAEHGPLTLVGNSLGAATALHAAARHPAGEVAAVVALDEPLLARHWLARVGRLREYRFFFRLVGLLPIPTSLVRWGVRRAAALLVYGPGIVADPEFLSTAVRSIPDMRAVAARGRDAVRYAREHPSGHIDLTITCPVLIVHGTEDRIIPVSAARALHALLPDSELVILPGVGHCPQLDVPDKVCQLLLQFPDRTADQHSDVAS</sequence>
<dbReference type="RefSeq" id="WP_218474125.1">
    <property type="nucleotide sequence ID" value="NZ_BAABJN010000005.1"/>
</dbReference>
<evidence type="ECO:0000313" key="3">
    <source>
        <dbReference type="Proteomes" id="UP000694257"/>
    </source>
</evidence>
<dbReference type="InterPro" id="IPR000073">
    <property type="entry name" value="AB_hydrolase_1"/>
</dbReference>
<reference evidence="2 3" key="1">
    <citation type="submission" date="2021-07" db="EMBL/GenBank/DDBJ databases">
        <title>Whole Genome Sequence of Nocardia Iowensis.</title>
        <authorList>
            <person name="Lamm A."/>
            <person name="Collins-Fairclough A.M."/>
            <person name="Bunk B."/>
            <person name="Sproer C."/>
        </authorList>
    </citation>
    <scope>NUCLEOTIDE SEQUENCE [LARGE SCALE GENOMIC DNA]</scope>
    <source>
        <strain evidence="2 3">NRRL 5646</strain>
    </source>
</reference>
<dbReference type="Proteomes" id="UP000694257">
    <property type="component" value="Chromosome"/>
</dbReference>
<proteinExistence type="predicted"/>
<name>A0ABX8RSR4_NOCIO</name>
<dbReference type="PANTHER" id="PTHR43689">
    <property type="entry name" value="HYDROLASE"/>
    <property type="match status" value="1"/>
</dbReference>
<dbReference type="PANTHER" id="PTHR43689:SF8">
    <property type="entry name" value="ALPHA_BETA-HYDROLASES SUPERFAMILY PROTEIN"/>
    <property type="match status" value="1"/>
</dbReference>
<protein>
    <submittedName>
        <fullName evidence="2">Alpha/beta hydrolase</fullName>
    </submittedName>
</protein>
<gene>
    <name evidence="2" type="ORF">KV110_05925</name>
</gene>
<organism evidence="2 3">
    <name type="scientific">Nocardia iowensis</name>
    <dbReference type="NCBI Taxonomy" id="204891"/>
    <lineage>
        <taxon>Bacteria</taxon>
        <taxon>Bacillati</taxon>
        <taxon>Actinomycetota</taxon>
        <taxon>Actinomycetes</taxon>
        <taxon>Mycobacteriales</taxon>
        <taxon>Nocardiaceae</taxon>
        <taxon>Nocardia</taxon>
    </lineage>
</organism>